<keyword evidence="7" id="KW-1185">Reference proteome</keyword>
<dbReference type="GO" id="GO:0008713">
    <property type="term" value="F:ADP-heptose-lipopolysaccharide heptosyltransferase activity"/>
    <property type="evidence" value="ECO:0007669"/>
    <property type="project" value="UniProtKB-EC"/>
</dbReference>
<keyword evidence="2 6" id="KW-0808">Transferase</keyword>
<dbReference type="Proteomes" id="UP000528322">
    <property type="component" value="Unassembled WGS sequence"/>
</dbReference>
<sequence length="341" mass="37603">MNTLIIGPAWVGDMVMAQSLFILLNQRYPDVPIDVVAPAWSAGLLERMPQVRRTVSLNVSHGQLGLGERRRVGNSLRNNYERAIVLPTTWKSALVPWFARIPVRTGFLGEMRYGLLTDIRDLDKSVLSMTVHRYLALGQDKPEPLPPAHIPQPHLVSSHEQQDLLCEKYTLDTTRPACVLFPGAEYGPAKQWPIEYFAELAARLTEDGKQVWVIGSAKDHEAGERICAAKEFAFNLCGKTSLSEAIDAVAMAKVAITNDSGLMHVAAALDVPVVALYGSSSPEKTPPLTDKKVILRQELDCAPCFERSCPLGHTDCLRSISVDTVWEQVGLISDVILRAKV</sequence>
<evidence type="ECO:0000256" key="5">
    <source>
        <dbReference type="ARBA" id="ARBA00047503"/>
    </source>
</evidence>
<dbReference type="Pfam" id="PF01075">
    <property type="entry name" value="Glyco_transf_9"/>
    <property type="match status" value="1"/>
</dbReference>
<proteinExistence type="inferred from homology"/>
<dbReference type="NCBIfam" id="TIGR02195">
    <property type="entry name" value="heptsyl_trn_II"/>
    <property type="match status" value="1"/>
</dbReference>
<protein>
    <recommendedName>
        <fullName evidence="4">lipopolysaccharide heptosyltransferase II</fullName>
        <ecNumber evidence="4">2.4.99.24</ecNumber>
    </recommendedName>
</protein>
<evidence type="ECO:0000313" key="6">
    <source>
        <dbReference type="EMBL" id="MBB5021877.1"/>
    </source>
</evidence>
<keyword evidence="1 6" id="KW-0328">Glycosyltransferase</keyword>
<dbReference type="SUPFAM" id="SSF53756">
    <property type="entry name" value="UDP-Glycosyltransferase/glycogen phosphorylase"/>
    <property type="match status" value="1"/>
</dbReference>
<dbReference type="FunFam" id="3.40.50.2000:FF:000023">
    <property type="entry name" value="ADP-heptose--LPS heptosyltransferase II"/>
    <property type="match status" value="1"/>
</dbReference>
<accession>A0A7W7Y4I7</accession>
<dbReference type="EC" id="2.4.99.24" evidence="4"/>
<evidence type="ECO:0000256" key="4">
    <source>
        <dbReference type="ARBA" id="ARBA00044042"/>
    </source>
</evidence>
<evidence type="ECO:0000256" key="1">
    <source>
        <dbReference type="ARBA" id="ARBA00022676"/>
    </source>
</evidence>
<comment type="similarity">
    <text evidence="3">Belongs to the glycosyltransferase 9 family.</text>
</comment>
<comment type="catalytic activity">
    <reaction evidence="5">
        <text>an L-alpha-D-Hep-(1-&gt;5)-[alpha-Kdo-(2-&gt;4)]-alpha-Kdo-(2-&gt;6)-lipid A + ADP-L-glycero-beta-D-manno-heptose = an L-alpha-D-Hep-(1-&gt;3)-L-alpha-D-Hep-(1-&gt;5)-[alpha-Kdo-(2-&gt;4)]-alpha-Kdo-(2-&gt;6)-lipid A + ADP + H(+)</text>
        <dbReference type="Rhea" id="RHEA:74071"/>
        <dbReference type="ChEBI" id="CHEBI:15378"/>
        <dbReference type="ChEBI" id="CHEBI:61506"/>
        <dbReference type="ChEBI" id="CHEBI:193068"/>
        <dbReference type="ChEBI" id="CHEBI:193069"/>
        <dbReference type="ChEBI" id="CHEBI:456216"/>
        <dbReference type="EC" id="2.4.99.24"/>
    </reaction>
</comment>
<dbReference type="RefSeq" id="WP_221270425.1">
    <property type="nucleotide sequence ID" value="NZ_JACHID010000006.1"/>
</dbReference>
<dbReference type="PANTHER" id="PTHR30160">
    <property type="entry name" value="TETRAACYLDISACCHARIDE 4'-KINASE-RELATED"/>
    <property type="match status" value="1"/>
</dbReference>
<comment type="caution">
    <text evidence="6">The sequence shown here is derived from an EMBL/GenBank/DDBJ whole genome shotgun (WGS) entry which is preliminary data.</text>
</comment>
<dbReference type="EMBL" id="JACHID010000006">
    <property type="protein sequence ID" value="MBB5021877.1"/>
    <property type="molecule type" value="Genomic_DNA"/>
</dbReference>
<dbReference type="GO" id="GO:0009244">
    <property type="term" value="P:lipopolysaccharide core region biosynthetic process"/>
    <property type="evidence" value="ECO:0007669"/>
    <property type="project" value="TreeGrafter"/>
</dbReference>
<dbReference type="AlphaFoldDB" id="A0A7W7Y4I7"/>
<gene>
    <name evidence="6" type="ORF">HNR37_001191</name>
</gene>
<dbReference type="Gene3D" id="3.40.50.2000">
    <property type="entry name" value="Glycogen Phosphorylase B"/>
    <property type="match status" value="2"/>
</dbReference>
<dbReference type="InterPro" id="IPR051199">
    <property type="entry name" value="LPS_LOS_Heptosyltrfase"/>
</dbReference>
<organism evidence="6 7">
    <name type="scientific">Desulfurispira natronophila</name>
    <dbReference type="NCBI Taxonomy" id="682562"/>
    <lineage>
        <taxon>Bacteria</taxon>
        <taxon>Pseudomonadati</taxon>
        <taxon>Chrysiogenota</taxon>
        <taxon>Chrysiogenia</taxon>
        <taxon>Chrysiogenales</taxon>
        <taxon>Chrysiogenaceae</taxon>
        <taxon>Desulfurispira</taxon>
    </lineage>
</organism>
<dbReference type="CDD" id="cd03789">
    <property type="entry name" value="GT9_LPS_heptosyltransferase"/>
    <property type="match status" value="1"/>
</dbReference>
<evidence type="ECO:0000256" key="3">
    <source>
        <dbReference type="ARBA" id="ARBA00043995"/>
    </source>
</evidence>
<name>A0A7W7Y4I7_9BACT</name>
<dbReference type="InterPro" id="IPR011910">
    <property type="entry name" value="RfaF"/>
</dbReference>
<dbReference type="PANTHER" id="PTHR30160:SF7">
    <property type="entry name" value="ADP-HEPTOSE--LPS HEPTOSYLTRANSFERASE 2"/>
    <property type="match status" value="1"/>
</dbReference>
<reference evidence="6 7" key="1">
    <citation type="submission" date="2020-08" db="EMBL/GenBank/DDBJ databases">
        <title>Genomic Encyclopedia of Type Strains, Phase IV (KMG-IV): sequencing the most valuable type-strain genomes for metagenomic binning, comparative biology and taxonomic classification.</title>
        <authorList>
            <person name="Goeker M."/>
        </authorList>
    </citation>
    <scope>NUCLEOTIDE SEQUENCE [LARGE SCALE GENOMIC DNA]</scope>
    <source>
        <strain evidence="6 7">DSM 22071</strain>
    </source>
</reference>
<evidence type="ECO:0000256" key="2">
    <source>
        <dbReference type="ARBA" id="ARBA00022679"/>
    </source>
</evidence>
<dbReference type="GO" id="GO:0005829">
    <property type="term" value="C:cytosol"/>
    <property type="evidence" value="ECO:0007669"/>
    <property type="project" value="TreeGrafter"/>
</dbReference>
<dbReference type="InterPro" id="IPR002201">
    <property type="entry name" value="Glyco_trans_9"/>
</dbReference>
<evidence type="ECO:0000313" key="7">
    <source>
        <dbReference type="Proteomes" id="UP000528322"/>
    </source>
</evidence>